<evidence type="ECO:0000313" key="12">
    <source>
        <dbReference type="EMBL" id="HJD33608.1"/>
    </source>
</evidence>
<evidence type="ECO:0000256" key="6">
    <source>
        <dbReference type="ARBA" id="ARBA00023295"/>
    </source>
</evidence>
<reference evidence="12" key="2">
    <citation type="submission" date="2021-04" db="EMBL/GenBank/DDBJ databases">
        <authorList>
            <person name="Gilroy R."/>
        </authorList>
    </citation>
    <scope>NUCLEOTIDE SEQUENCE</scope>
    <source>
        <strain evidence="12">ChiGjej3B3-11674</strain>
    </source>
</reference>
<evidence type="ECO:0000256" key="9">
    <source>
        <dbReference type="RuleBase" id="RU365015"/>
    </source>
</evidence>
<protein>
    <recommendedName>
        <fullName evidence="4 8">Sucrose-6-phosphate hydrolase</fullName>
        <ecNumber evidence="3 8">3.2.1.26</ecNumber>
    </recommendedName>
    <alternativeName>
        <fullName evidence="7 9">Invertase</fullName>
    </alternativeName>
</protein>
<dbReference type="Proteomes" id="UP000823897">
    <property type="component" value="Unassembled WGS sequence"/>
</dbReference>
<organism evidence="12 13">
    <name type="scientific">Candidatus Mediterraneibacter tabaqchaliae</name>
    <dbReference type="NCBI Taxonomy" id="2838689"/>
    <lineage>
        <taxon>Bacteria</taxon>
        <taxon>Bacillati</taxon>
        <taxon>Bacillota</taxon>
        <taxon>Clostridia</taxon>
        <taxon>Lachnospirales</taxon>
        <taxon>Lachnospiraceae</taxon>
        <taxon>Mediterraneibacter</taxon>
    </lineage>
</organism>
<sequence>MNALTRDLIRLTEKAEAEKPSAADSRFRQEIHLMPPTGWLNDPNGLCQFGGVFHAYFQYSPFHAEGGVKMWGHCTSRDMVRWEYQGAVLYPDQPFDCHGVYSGSAFTEDGVMYVYYTGNVKLEDRADYDYVNTGREANTVLVTSRDGQSFGPKQLLMRNADYPSDLTLHVRDPKVWKDQGTYYMIQGARTKEDTGQALIFRSADRVNWTLHSRIETEETFGYMWECPDYFEVSGVKLLSASVQGLEGGVWDDRNVYQSGYFLVEGDILGEYRLSEYRLWDYGFDYYAPQSFETEDGRRIQIGWMGMPDCEEYTNPTIENGWQHCFTFPREIFVENGKVLQRPARELEEREREIKVPETGKGPNSDSFLIEGYQVYDLLVDRISGNRFRAVLAEELVLEYTDGRFEMRFLSREKGSASAGRGFRYVELERLESVRILADVSSVEVFLNNGEYVFTTRYYPEKSCVRVEAGDAEIKFKVIESSP</sequence>
<dbReference type="InterPro" id="IPR013320">
    <property type="entry name" value="ConA-like_dom_sf"/>
</dbReference>
<dbReference type="CDD" id="cd18623">
    <property type="entry name" value="GH32_ScrB-like"/>
    <property type="match status" value="1"/>
</dbReference>
<dbReference type="SUPFAM" id="SSF49899">
    <property type="entry name" value="Concanavalin A-like lectins/glucanases"/>
    <property type="match status" value="1"/>
</dbReference>
<dbReference type="AlphaFoldDB" id="A0A9D2R1E5"/>
<dbReference type="NCBIfam" id="TIGR01322">
    <property type="entry name" value="scrB_fam"/>
    <property type="match status" value="1"/>
</dbReference>
<gene>
    <name evidence="12" type="ORF">H9911_03565</name>
</gene>
<comment type="subcellular location">
    <subcellularLocation>
        <location evidence="9">Cytoplasm</location>
    </subcellularLocation>
</comment>
<name>A0A9D2R1E5_9FIRM</name>
<dbReference type="PANTHER" id="PTHR43101:SF1">
    <property type="entry name" value="BETA-FRUCTOSIDASE"/>
    <property type="match status" value="1"/>
</dbReference>
<proteinExistence type="inferred from homology"/>
<dbReference type="PROSITE" id="PS00609">
    <property type="entry name" value="GLYCOSYL_HYDROL_F32"/>
    <property type="match status" value="1"/>
</dbReference>
<dbReference type="InterPro" id="IPR018053">
    <property type="entry name" value="Glyco_hydro_32_AS"/>
</dbReference>
<feature type="domain" description="Glycosyl hydrolase family 32 C-terminal" evidence="11">
    <location>
        <begin position="431"/>
        <end position="467"/>
    </location>
</feature>
<evidence type="ECO:0000256" key="8">
    <source>
        <dbReference type="RuleBase" id="RU362110"/>
    </source>
</evidence>
<evidence type="ECO:0000259" key="10">
    <source>
        <dbReference type="Pfam" id="PF00251"/>
    </source>
</evidence>
<feature type="domain" description="Glycosyl hydrolase family 32 N-terminal" evidence="10">
    <location>
        <begin position="32"/>
        <end position="342"/>
    </location>
</feature>
<dbReference type="Pfam" id="PF00251">
    <property type="entry name" value="Glyco_hydro_32N"/>
    <property type="match status" value="1"/>
</dbReference>
<evidence type="ECO:0000256" key="3">
    <source>
        <dbReference type="ARBA" id="ARBA00012758"/>
    </source>
</evidence>
<evidence type="ECO:0000259" key="11">
    <source>
        <dbReference type="Pfam" id="PF08244"/>
    </source>
</evidence>
<dbReference type="PANTHER" id="PTHR43101">
    <property type="entry name" value="BETA-FRUCTOSIDASE"/>
    <property type="match status" value="1"/>
</dbReference>
<dbReference type="InterPro" id="IPR001362">
    <property type="entry name" value="Glyco_hydro_32"/>
</dbReference>
<dbReference type="Pfam" id="PF08244">
    <property type="entry name" value="Glyco_hydro_32C"/>
    <property type="match status" value="1"/>
</dbReference>
<dbReference type="EC" id="3.2.1.26" evidence="3 8"/>
<dbReference type="GO" id="GO:0004564">
    <property type="term" value="F:beta-fructofuranosidase activity"/>
    <property type="evidence" value="ECO:0007669"/>
    <property type="project" value="UniProtKB-EC"/>
</dbReference>
<keyword evidence="9" id="KW-0963">Cytoplasm</keyword>
<keyword evidence="6 8" id="KW-0326">Glycosidase</keyword>
<dbReference type="EMBL" id="DWUV01000068">
    <property type="protein sequence ID" value="HJD33608.1"/>
    <property type="molecule type" value="Genomic_DNA"/>
</dbReference>
<reference evidence="12" key="1">
    <citation type="journal article" date="2021" name="PeerJ">
        <title>Extensive microbial diversity within the chicken gut microbiome revealed by metagenomics and culture.</title>
        <authorList>
            <person name="Gilroy R."/>
            <person name="Ravi A."/>
            <person name="Getino M."/>
            <person name="Pursley I."/>
            <person name="Horton D.L."/>
            <person name="Alikhan N.F."/>
            <person name="Baker D."/>
            <person name="Gharbi K."/>
            <person name="Hall N."/>
            <person name="Watson M."/>
            <person name="Adriaenssens E.M."/>
            <person name="Foster-Nyarko E."/>
            <person name="Jarju S."/>
            <person name="Secka A."/>
            <person name="Antonio M."/>
            <person name="Oren A."/>
            <person name="Chaudhuri R.R."/>
            <person name="La Ragione R."/>
            <person name="Hildebrand F."/>
            <person name="Pallen M.J."/>
        </authorList>
    </citation>
    <scope>NUCLEOTIDE SEQUENCE</scope>
    <source>
        <strain evidence="12">ChiGjej3B3-11674</strain>
    </source>
</reference>
<evidence type="ECO:0000256" key="1">
    <source>
        <dbReference type="ARBA" id="ARBA00004914"/>
    </source>
</evidence>
<comment type="function">
    <text evidence="9">Enables the bacterium to metabolize sucrose as a sole carbon source.</text>
</comment>
<keyword evidence="9" id="KW-0119">Carbohydrate metabolism</keyword>
<accession>A0A9D2R1E5</accession>
<dbReference type="InterPro" id="IPR013148">
    <property type="entry name" value="Glyco_hydro_32_N"/>
</dbReference>
<comment type="pathway">
    <text evidence="1 9">Glycan biosynthesis; sucrose metabolism.</text>
</comment>
<comment type="similarity">
    <text evidence="2 8">Belongs to the glycosyl hydrolase 32 family.</text>
</comment>
<dbReference type="Gene3D" id="2.115.10.20">
    <property type="entry name" value="Glycosyl hydrolase domain, family 43"/>
    <property type="match status" value="1"/>
</dbReference>
<dbReference type="GO" id="GO:0005975">
    <property type="term" value="P:carbohydrate metabolic process"/>
    <property type="evidence" value="ECO:0007669"/>
    <property type="project" value="InterPro"/>
</dbReference>
<dbReference type="SUPFAM" id="SSF75005">
    <property type="entry name" value="Arabinanase/levansucrase/invertase"/>
    <property type="match status" value="1"/>
</dbReference>
<dbReference type="InterPro" id="IPR051214">
    <property type="entry name" value="GH32_Enzymes"/>
</dbReference>
<dbReference type="InterPro" id="IPR006232">
    <property type="entry name" value="Suc6P_hydrolase"/>
</dbReference>
<dbReference type="InterPro" id="IPR023296">
    <property type="entry name" value="Glyco_hydro_beta-prop_sf"/>
</dbReference>
<evidence type="ECO:0000256" key="5">
    <source>
        <dbReference type="ARBA" id="ARBA00022801"/>
    </source>
</evidence>
<comment type="caution">
    <text evidence="12">The sequence shown here is derived from an EMBL/GenBank/DDBJ whole genome shotgun (WGS) entry which is preliminary data.</text>
</comment>
<evidence type="ECO:0000256" key="4">
    <source>
        <dbReference type="ARBA" id="ARBA00019623"/>
    </source>
</evidence>
<dbReference type="Gene3D" id="2.60.120.560">
    <property type="entry name" value="Exo-inulinase, domain 1"/>
    <property type="match status" value="1"/>
</dbReference>
<dbReference type="GO" id="GO:0005737">
    <property type="term" value="C:cytoplasm"/>
    <property type="evidence" value="ECO:0007669"/>
    <property type="project" value="UniProtKB-SubCell"/>
</dbReference>
<comment type="catalytic activity">
    <reaction evidence="8">
        <text>Hydrolysis of terminal non-reducing beta-D-fructofuranoside residues in beta-D-fructofuranosides.</text>
        <dbReference type="EC" id="3.2.1.26"/>
    </reaction>
</comment>
<dbReference type="SMART" id="SM00640">
    <property type="entry name" value="Glyco_32"/>
    <property type="match status" value="1"/>
</dbReference>
<keyword evidence="5 8" id="KW-0378">Hydrolase</keyword>
<evidence type="ECO:0000256" key="2">
    <source>
        <dbReference type="ARBA" id="ARBA00009902"/>
    </source>
</evidence>
<evidence type="ECO:0000256" key="7">
    <source>
        <dbReference type="ARBA" id="ARBA00033367"/>
    </source>
</evidence>
<dbReference type="InterPro" id="IPR013189">
    <property type="entry name" value="Glyco_hydro_32_C"/>
</dbReference>
<evidence type="ECO:0000313" key="13">
    <source>
        <dbReference type="Proteomes" id="UP000823897"/>
    </source>
</evidence>